<dbReference type="SMART" id="SM00108">
    <property type="entry name" value="B_lectin"/>
    <property type="match status" value="1"/>
</dbReference>
<keyword evidence="1 11" id="KW-0723">Serine/threonine-protein kinase</keyword>
<keyword evidence="12" id="KW-1133">Transmembrane helix</keyword>
<evidence type="ECO:0000256" key="13">
    <source>
        <dbReference type="SAM" id="SignalP"/>
    </source>
</evidence>
<dbReference type="Gene3D" id="2.90.10.10">
    <property type="entry name" value="Bulb-type lectin domain"/>
    <property type="match status" value="1"/>
</dbReference>
<reference evidence="17" key="2">
    <citation type="submission" date="2023-05" db="EMBL/GenBank/DDBJ databases">
        <authorList>
            <person name="Schelkunov M.I."/>
        </authorList>
    </citation>
    <scope>NUCLEOTIDE SEQUENCE</scope>
    <source>
        <strain evidence="17">Hsosn_3</strain>
        <tissue evidence="17">Leaf</tissue>
    </source>
</reference>
<comment type="similarity">
    <text evidence="11">Belongs to the protein kinase superfamily. Ser/Thr protein kinase family.</text>
</comment>
<feature type="domain" description="Apple" evidence="16">
    <location>
        <begin position="333"/>
        <end position="414"/>
    </location>
</feature>
<dbReference type="PROSITE" id="PS00108">
    <property type="entry name" value="PROTEIN_KINASE_ST"/>
    <property type="match status" value="1"/>
</dbReference>
<dbReference type="SUPFAM" id="SSF51110">
    <property type="entry name" value="alpha-D-mannose-specific plant lectins"/>
    <property type="match status" value="1"/>
</dbReference>
<dbReference type="InterPro" id="IPR001480">
    <property type="entry name" value="Bulb-type_lectin_dom"/>
</dbReference>
<evidence type="ECO:0000256" key="6">
    <source>
        <dbReference type="ARBA" id="ARBA00022840"/>
    </source>
</evidence>
<keyword evidence="12" id="KW-0812">Transmembrane</keyword>
<dbReference type="Pfam" id="PF00954">
    <property type="entry name" value="S_locus_glycop"/>
    <property type="match status" value="1"/>
</dbReference>
<keyword evidence="17" id="KW-0675">Receptor</keyword>
<dbReference type="Gene3D" id="1.10.510.10">
    <property type="entry name" value="Transferase(Phosphotransferase) domain 1"/>
    <property type="match status" value="1"/>
</dbReference>
<keyword evidence="4 11" id="KW-0547">Nucleotide-binding</keyword>
<evidence type="ECO:0000256" key="12">
    <source>
        <dbReference type="SAM" id="Phobius"/>
    </source>
</evidence>
<organism evidence="17 18">
    <name type="scientific">Heracleum sosnowskyi</name>
    <dbReference type="NCBI Taxonomy" id="360622"/>
    <lineage>
        <taxon>Eukaryota</taxon>
        <taxon>Viridiplantae</taxon>
        <taxon>Streptophyta</taxon>
        <taxon>Embryophyta</taxon>
        <taxon>Tracheophyta</taxon>
        <taxon>Spermatophyta</taxon>
        <taxon>Magnoliopsida</taxon>
        <taxon>eudicotyledons</taxon>
        <taxon>Gunneridae</taxon>
        <taxon>Pentapetalae</taxon>
        <taxon>asterids</taxon>
        <taxon>campanulids</taxon>
        <taxon>Apiales</taxon>
        <taxon>Apiaceae</taxon>
        <taxon>Apioideae</taxon>
        <taxon>apioid superclade</taxon>
        <taxon>Tordylieae</taxon>
        <taxon>Tordyliinae</taxon>
        <taxon>Heracleum</taxon>
    </lineage>
</organism>
<evidence type="ECO:0000256" key="9">
    <source>
        <dbReference type="ARBA" id="ARBA00047899"/>
    </source>
</evidence>
<evidence type="ECO:0000259" key="16">
    <source>
        <dbReference type="PROSITE" id="PS50948"/>
    </source>
</evidence>
<evidence type="ECO:0000256" key="8">
    <source>
        <dbReference type="ARBA" id="ARBA00023180"/>
    </source>
</evidence>
<dbReference type="SMART" id="SM00220">
    <property type="entry name" value="S_TKc"/>
    <property type="match status" value="1"/>
</dbReference>
<dbReference type="InterPro" id="IPR000719">
    <property type="entry name" value="Prot_kinase_dom"/>
</dbReference>
<dbReference type="Pfam" id="PF01453">
    <property type="entry name" value="B_lectin"/>
    <property type="match status" value="1"/>
</dbReference>
<dbReference type="InterPro" id="IPR008271">
    <property type="entry name" value="Ser/Thr_kinase_AS"/>
</dbReference>
<dbReference type="InterPro" id="IPR011009">
    <property type="entry name" value="Kinase-like_dom_sf"/>
</dbReference>
<evidence type="ECO:0000256" key="1">
    <source>
        <dbReference type="ARBA" id="ARBA00022527"/>
    </source>
</evidence>
<dbReference type="Pfam" id="PF08276">
    <property type="entry name" value="PAN_2"/>
    <property type="match status" value="1"/>
</dbReference>
<dbReference type="GO" id="GO:0048544">
    <property type="term" value="P:recognition of pollen"/>
    <property type="evidence" value="ECO:0007669"/>
    <property type="project" value="InterPro"/>
</dbReference>
<dbReference type="FunFam" id="3.30.200.20:FF:000195">
    <property type="entry name" value="G-type lectin S-receptor-like serine/threonine-protein kinase"/>
    <property type="match status" value="1"/>
</dbReference>
<dbReference type="InterPro" id="IPR024171">
    <property type="entry name" value="SRK-like_kinase"/>
</dbReference>
<evidence type="ECO:0000313" key="17">
    <source>
        <dbReference type="EMBL" id="KAK1391217.1"/>
    </source>
</evidence>
<keyword evidence="7" id="KW-1015">Disulfide bond</keyword>
<keyword evidence="2 11" id="KW-0808">Transferase</keyword>
<dbReference type="FunFam" id="2.90.10.10:FF:000001">
    <property type="entry name" value="G-type lectin S-receptor-like serine/threonine-protein kinase"/>
    <property type="match status" value="1"/>
</dbReference>
<proteinExistence type="inferred from homology"/>
<dbReference type="SMART" id="SM00473">
    <property type="entry name" value="PAN_AP"/>
    <property type="match status" value="1"/>
</dbReference>
<accession>A0AAD8N0D2</accession>
<sequence length="710" mass="79898">MSKCFTSTIFYLFFIVSISARDILSANQTIENGETIVSASGEFELGFFSLGSSKNQYLSIRYKKAGGVIAWIANRDAPFTNASGALTLSSEGTLKLFNGSNTLIWSSNSTKSSKNPVAQLLDTGNLVIRTDSDPDQGGFHWQSFDYPDNTFLPGMKLGKNLETGLDWSFNSWKSSDDPTPGNFQAKLDITGYPQLFLWNRSVMYLRIGPWNGVAWSGIPDSGPNNIFLEDLVFKEEEIYYESEPITDSMFIRTVLEPDGRLIRYTWTNKSNKWEPTIFLQADYCDDYARCGAYGSCNINSFCRCLDGFQPQNVEAWRSLNFSEGCIRETQLKCSFRDDFVLQSKMKLPDTRGSSYNFSLNLEDCKKKCLENCSCTAYANTNITGKGSGCLLWFGDLIDIRDQEQSVHDFYVRVVASGSGSSTNSAARRIVLIVLFPIISILTVLLGFYLWHVCKYRKKKREGGLIEHETDQGREDLPVFDFRTIANATTNFSSSNKVGEGGFGPVYKGVLEDGMEIAVKRLSKNSAQGVEEFRNEVLCIAKLQHRNLVRLLGWSATVEGERMLVYEYMPNKSLDYFIFGDITHRTSLDWPKRYNIIIGIAKGILYLHEDSRLRVIHRDLKASNILLDYNMNPKISDFGMARSFGDSETESNTARVVGTYGYMSPEYAIEGAFSVKSDVYSLGVLLIEIVTGIKCRFFNHPSHNLNLMGHA</sequence>
<evidence type="ECO:0000313" key="18">
    <source>
        <dbReference type="Proteomes" id="UP001237642"/>
    </source>
</evidence>
<evidence type="ECO:0000256" key="7">
    <source>
        <dbReference type="ARBA" id="ARBA00023157"/>
    </source>
</evidence>
<dbReference type="InterPro" id="IPR003609">
    <property type="entry name" value="Pan_app"/>
</dbReference>
<dbReference type="PANTHER" id="PTHR32444">
    <property type="entry name" value="BULB-TYPE LECTIN DOMAIN-CONTAINING PROTEIN"/>
    <property type="match status" value="1"/>
</dbReference>
<evidence type="ECO:0000256" key="11">
    <source>
        <dbReference type="PIRNR" id="PIRNR000641"/>
    </source>
</evidence>
<comment type="caution">
    <text evidence="17">The sequence shown here is derived from an EMBL/GenBank/DDBJ whole genome shotgun (WGS) entry which is preliminary data.</text>
</comment>
<comment type="catalytic activity">
    <reaction evidence="10 11">
        <text>L-seryl-[protein] + ATP = O-phospho-L-seryl-[protein] + ADP + H(+)</text>
        <dbReference type="Rhea" id="RHEA:17989"/>
        <dbReference type="Rhea" id="RHEA-COMP:9863"/>
        <dbReference type="Rhea" id="RHEA-COMP:11604"/>
        <dbReference type="ChEBI" id="CHEBI:15378"/>
        <dbReference type="ChEBI" id="CHEBI:29999"/>
        <dbReference type="ChEBI" id="CHEBI:30616"/>
        <dbReference type="ChEBI" id="CHEBI:83421"/>
        <dbReference type="ChEBI" id="CHEBI:456216"/>
        <dbReference type="EC" id="2.7.11.1"/>
    </reaction>
</comment>
<dbReference type="PROSITE" id="PS50948">
    <property type="entry name" value="PAN"/>
    <property type="match status" value="1"/>
</dbReference>
<evidence type="ECO:0000259" key="14">
    <source>
        <dbReference type="PROSITE" id="PS50011"/>
    </source>
</evidence>
<dbReference type="InterPro" id="IPR001245">
    <property type="entry name" value="Ser-Thr/Tyr_kinase_cat_dom"/>
</dbReference>
<keyword evidence="3 13" id="KW-0732">Signal</keyword>
<keyword evidence="12" id="KW-0472">Membrane</keyword>
<dbReference type="GO" id="GO:0005524">
    <property type="term" value="F:ATP binding"/>
    <property type="evidence" value="ECO:0007669"/>
    <property type="project" value="UniProtKB-KW"/>
</dbReference>
<dbReference type="PROSITE" id="PS50927">
    <property type="entry name" value="BULB_LECTIN"/>
    <property type="match status" value="1"/>
</dbReference>
<feature type="chain" id="PRO_5042051514" description="Receptor-like serine/threonine-protein kinase" evidence="13">
    <location>
        <begin position="21"/>
        <end position="710"/>
    </location>
</feature>
<dbReference type="GO" id="GO:0004674">
    <property type="term" value="F:protein serine/threonine kinase activity"/>
    <property type="evidence" value="ECO:0007669"/>
    <property type="project" value="UniProtKB-KW"/>
</dbReference>
<reference evidence="17" key="1">
    <citation type="submission" date="2023-02" db="EMBL/GenBank/DDBJ databases">
        <title>Genome of toxic invasive species Heracleum sosnowskyi carries increased number of genes despite the absence of recent whole-genome duplications.</title>
        <authorList>
            <person name="Schelkunov M."/>
            <person name="Shtratnikova V."/>
            <person name="Makarenko M."/>
            <person name="Klepikova A."/>
            <person name="Omelchenko D."/>
            <person name="Novikova G."/>
            <person name="Obukhova E."/>
            <person name="Bogdanov V."/>
            <person name="Penin A."/>
            <person name="Logacheva M."/>
        </authorList>
    </citation>
    <scope>NUCLEOTIDE SEQUENCE</scope>
    <source>
        <strain evidence="17">Hsosn_3</strain>
        <tissue evidence="17">Leaf</tissue>
    </source>
</reference>
<feature type="domain" description="Protein kinase" evidence="14">
    <location>
        <begin position="491"/>
        <end position="710"/>
    </location>
</feature>
<feature type="signal peptide" evidence="13">
    <location>
        <begin position="1"/>
        <end position="20"/>
    </location>
</feature>
<feature type="transmembrane region" description="Helical" evidence="12">
    <location>
        <begin position="429"/>
        <end position="450"/>
    </location>
</feature>
<dbReference type="Pfam" id="PF07714">
    <property type="entry name" value="PK_Tyr_Ser-Thr"/>
    <property type="match status" value="1"/>
</dbReference>
<evidence type="ECO:0000259" key="15">
    <source>
        <dbReference type="PROSITE" id="PS50927"/>
    </source>
</evidence>
<evidence type="ECO:0000256" key="2">
    <source>
        <dbReference type="ARBA" id="ARBA00022679"/>
    </source>
</evidence>
<keyword evidence="18" id="KW-1185">Reference proteome</keyword>
<evidence type="ECO:0000256" key="3">
    <source>
        <dbReference type="ARBA" id="ARBA00022729"/>
    </source>
</evidence>
<dbReference type="InterPro" id="IPR036426">
    <property type="entry name" value="Bulb-type_lectin_dom_sf"/>
</dbReference>
<keyword evidence="5 11" id="KW-0418">Kinase</keyword>
<evidence type="ECO:0000256" key="4">
    <source>
        <dbReference type="ARBA" id="ARBA00022741"/>
    </source>
</evidence>
<dbReference type="Proteomes" id="UP001237642">
    <property type="component" value="Unassembled WGS sequence"/>
</dbReference>
<dbReference type="AlphaFoldDB" id="A0AAD8N0D2"/>
<feature type="domain" description="Bulb-type lectin" evidence="15">
    <location>
        <begin position="21"/>
        <end position="141"/>
    </location>
</feature>
<keyword evidence="6 11" id="KW-0067">ATP-binding</keyword>
<dbReference type="EMBL" id="JAUIZM010000003">
    <property type="protein sequence ID" value="KAK1391217.1"/>
    <property type="molecule type" value="Genomic_DNA"/>
</dbReference>
<dbReference type="Gene3D" id="3.30.200.20">
    <property type="entry name" value="Phosphorylase Kinase, domain 1"/>
    <property type="match status" value="1"/>
</dbReference>
<protein>
    <recommendedName>
        <fullName evidence="11">Receptor-like serine/threonine-protein kinase</fullName>
        <ecNumber evidence="11">2.7.11.1</ecNumber>
    </recommendedName>
</protein>
<dbReference type="CDD" id="cd00028">
    <property type="entry name" value="B_lectin"/>
    <property type="match status" value="1"/>
</dbReference>
<dbReference type="PANTHER" id="PTHR32444:SF235">
    <property type="entry name" value="OS01G0783900 PROTEIN"/>
    <property type="match status" value="1"/>
</dbReference>
<keyword evidence="8" id="KW-0325">Glycoprotein</keyword>
<gene>
    <name evidence="17" type="ORF">POM88_010273</name>
</gene>
<dbReference type="SUPFAM" id="SSF56112">
    <property type="entry name" value="Protein kinase-like (PK-like)"/>
    <property type="match status" value="1"/>
</dbReference>
<dbReference type="InterPro" id="IPR000858">
    <property type="entry name" value="S_locus_glycoprot_dom"/>
</dbReference>
<evidence type="ECO:0000256" key="10">
    <source>
        <dbReference type="ARBA" id="ARBA00048679"/>
    </source>
</evidence>
<dbReference type="CDD" id="cd01098">
    <property type="entry name" value="PAN_AP_plant"/>
    <property type="match status" value="1"/>
</dbReference>
<dbReference type="EC" id="2.7.11.1" evidence="11"/>
<name>A0AAD8N0D2_9APIA</name>
<evidence type="ECO:0000256" key="5">
    <source>
        <dbReference type="ARBA" id="ARBA00022777"/>
    </source>
</evidence>
<dbReference type="PROSITE" id="PS50011">
    <property type="entry name" value="PROTEIN_KINASE_DOM"/>
    <property type="match status" value="1"/>
</dbReference>
<dbReference type="FunFam" id="1.10.510.10:FF:001019">
    <property type="entry name" value="G-type lectin S-receptor-like serine/threonine-protein kinase B120"/>
    <property type="match status" value="1"/>
</dbReference>
<dbReference type="PIRSF" id="PIRSF000641">
    <property type="entry name" value="SRK"/>
    <property type="match status" value="1"/>
</dbReference>
<comment type="catalytic activity">
    <reaction evidence="9 11">
        <text>L-threonyl-[protein] + ATP = O-phospho-L-threonyl-[protein] + ADP + H(+)</text>
        <dbReference type="Rhea" id="RHEA:46608"/>
        <dbReference type="Rhea" id="RHEA-COMP:11060"/>
        <dbReference type="Rhea" id="RHEA-COMP:11605"/>
        <dbReference type="ChEBI" id="CHEBI:15378"/>
        <dbReference type="ChEBI" id="CHEBI:30013"/>
        <dbReference type="ChEBI" id="CHEBI:30616"/>
        <dbReference type="ChEBI" id="CHEBI:61977"/>
        <dbReference type="ChEBI" id="CHEBI:456216"/>
        <dbReference type="EC" id="2.7.11.1"/>
    </reaction>
</comment>